<sequence>MEPYSREHTSFCHVVRAAHNRSLDSDSERLWSKLSAQPISFEQEIELPSTNKRSARKTKLAVRFCPVNLRTPYRFDNRDPLAVYAVYVTEVNCPEGETPEEVDVTNHGSCHRYRDGFCNFTLVFLPLACGRIPQNF</sequence>
<protein>
    <submittedName>
        <fullName evidence="1">Transposase, Tn5-like, core</fullName>
    </submittedName>
</protein>
<name>A0A2K8T1R8_9NOSO</name>
<organism evidence="1 2">
    <name type="scientific">Nostoc flagelliforme CCNUN1</name>
    <dbReference type="NCBI Taxonomy" id="2038116"/>
    <lineage>
        <taxon>Bacteria</taxon>
        <taxon>Bacillati</taxon>
        <taxon>Cyanobacteriota</taxon>
        <taxon>Cyanophyceae</taxon>
        <taxon>Nostocales</taxon>
        <taxon>Nostocaceae</taxon>
        <taxon>Nostoc</taxon>
    </lineage>
</organism>
<gene>
    <name evidence="1" type="ORF">COO91_07673</name>
</gene>
<reference evidence="1 2" key="1">
    <citation type="submission" date="2017-11" db="EMBL/GenBank/DDBJ databases">
        <title>Complete genome of a free-living desiccation-tolerant cyanobacterium and its photosynthetic adaptation to extreme terrestrial habitat.</title>
        <authorList>
            <person name="Shang J."/>
        </authorList>
    </citation>
    <scope>NUCLEOTIDE SEQUENCE [LARGE SCALE GENOMIC DNA]</scope>
    <source>
        <strain evidence="1 2">CCNUN1</strain>
    </source>
</reference>
<keyword evidence="2" id="KW-1185">Reference proteome</keyword>
<evidence type="ECO:0000313" key="2">
    <source>
        <dbReference type="Proteomes" id="UP000232003"/>
    </source>
</evidence>
<dbReference type="AlphaFoldDB" id="A0A2K8T1R8"/>
<dbReference type="SUPFAM" id="SSF53098">
    <property type="entry name" value="Ribonuclease H-like"/>
    <property type="match status" value="1"/>
</dbReference>
<accession>A0A2K8T1R8</accession>
<proteinExistence type="predicted"/>
<dbReference type="EMBL" id="CP024785">
    <property type="protein sequence ID" value="AUB41621.1"/>
    <property type="molecule type" value="Genomic_DNA"/>
</dbReference>
<dbReference type="Proteomes" id="UP000232003">
    <property type="component" value="Chromosome"/>
</dbReference>
<dbReference type="KEGG" id="nfl:COO91_07673"/>
<dbReference type="Gene3D" id="3.90.350.10">
    <property type="entry name" value="Transposase Inhibitor Protein From Tn5, Chain A, domain 1"/>
    <property type="match status" value="1"/>
</dbReference>
<evidence type="ECO:0000313" key="1">
    <source>
        <dbReference type="EMBL" id="AUB41621.1"/>
    </source>
</evidence>
<dbReference type="InterPro" id="IPR012337">
    <property type="entry name" value="RNaseH-like_sf"/>
</dbReference>